<dbReference type="GO" id="GO:0003700">
    <property type="term" value="F:DNA-binding transcription factor activity"/>
    <property type="evidence" value="ECO:0007669"/>
    <property type="project" value="TreeGrafter"/>
</dbReference>
<dbReference type="Pfam" id="PF09856">
    <property type="entry name" value="ScfRs"/>
    <property type="match status" value="1"/>
</dbReference>
<dbReference type="PROSITE" id="PS50943">
    <property type="entry name" value="HTH_CROC1"/>
    <property type="match status" value="1"/>
</dbReference>
<dbReference type="Pfam" id="PF06114">
    <property type="entry name" value="Peptidase_M78"/>
    <property type="match status" value="1"/>
</dbReference>
<organism evidence="6 7">
    <name type="scientific">Asanoa ferruginea</name>
    <dbReference type="NCBI Taxonomy" id="53367"/>
    <lineage>
        <taxon>Bacteria</taxon>
        <taxon>Bacillati</taxon>
        <taxon>Actinomycetota</taxon>
        <taxon>Actinomycetes</taxon>
        <taxon>Micromonosporales</taxon>
        <taxon>Micromonosporaceae</taxon>
        <taxon>Asanoa</taxon>
    </lineage>
</organism>
<keyword evidence="7" id="KW-1185">Reference proteome</keyword>
<evidence type="ECO:0000256" key="3">
    <source>
        <dbReference type="ARBA" id="ARBA00023125"/>
    </source>
</evidence>
<dbReference type="AlphaFoldDB" id="A0A3E0A004"/>
<reference evidence="6 7" key="1">
    <citation type="submission" date="2018-08" db="EMBL/GenBank/DDBJ databases">
        <title>Sequencing the genomes of 1000 actinobacteria strains.</title>
        <authorList>
            <person name="Klenk H.-P."/>
        </authorList>
    </citation>
    <scope>NUCLEOTIDE SEQUENCE [LARGE SCALE GENOMIC DNA]</scope>
    <source>
        <strain evidence="6 7">DSM 44099</strain>
    </source>
</reference>
<dbReference type="Proteomes" id="UP000256913">
    <property type="component" value="Unassembled WGS sequence"/>
</dbReference>
<dbReference type="PANTHER" id="PTHR46797">
    <property type="entry name" value="HTH-TYPE TRANSCRIPTIONAL REGULATOR"/>
    <property type="match status" value="1"/>
</dbReference>
<dbReference type="Pfam" id="PF13560">
    <property type="entry name" value="HTH_31"/>
    <property type="match status" value="1"/>
</dbReference>
<dbReference type="InterPro" id="IPR050807">
    <property type="entry name" value="TransReg_Diox_bact_type"/>
</dbReference>
<dbReference type="InterPro" id="IPR010982">
    <property type="entry name" value="Lambda_DNA-bd_dom_sf"/>
</dbReference>
<evidence type="ECO:0000256" key="4">
    <source>
        <dbReference type="ARBA" id="ARBA00023163"/>
    </source>
</evidence>
<keyword evidence="3" id="KW-0238">DNA-binding</keyword>
<dbReference type="InterPro" id="IPR010359">
    <property type="entry name" value="IrrE_HExxH"/>
</dbReference>
<protein>
    <recommendedName>
        <fullName evidence="5">HTH cro/C1-type domain-containing protein</fullName>
    </recommendedName>
</protein>
<sequence>MAPRMGVRLRRFREQRALTQAALARALGISASYVNQIESDQRPLTSPVLLRLVSAYGVDPREFSAEAADRLVAQLRDVFGDPGAGEPVTLAEARELTTTMPAVARFVVELHSRYRRELARSESIAGQIFSGAPPTAYEEVRDLFYANRNYFDLLDTAAEALFARAGLTTRELVAYLADRHRIGVEELPEGDGAELKRRFDPGTRTLSLSPLLSPGQRAFQLAAHLATIEAADEIDRIVADADLVDDDTRKLARIGLSSYFAGATILPYQQFRDAAEELRYDIDLLRRRFRVGFETIAHRLSTLQRPQARGVPFFFVRVDRAGNISKRQSATDFHFSKVGGSCPLWNIYAAFAEPGTIRAQLAEMPDGRGYLWVARTVSRHTGGYGSPTQAFAIGLGCDLRHASRLVYADGLDLNNPAARTPIGPGCKVCERPACPQRAFPAIGASLRADPGRSRFAPYAME</sequence>
<gene>
    <name evidence="6" type="ORF">DFJ67_5496</name>
</gene>
<evidence type="ECO:0000313" key="7">
    <source>
        <dbReference type="Proteomes" id="UP000256913"/>
    </source>
</evidence>
<keyword evidence="2" id="KW-0805">Transcription regulation</keyword>
<dbReference type="GO" id="GO:0005829">
    <property type="term" value="C:cytosol"/>
    <property type="evidence" value="ECO:0007669"/>
    <property type="project" value="TreeGrafter"/>
</dbReference>
<dbReference type="CDD" id="cd00093">
    <property type="entry name" value="HTH_XRE"/>
    <property type="match status" value="1"/>
</dbReference>
<dbReference type="InterPro" id="IPR001387">
    <property type="entry name" value="Cro/C1-type_HTH"/>
</dbReference>
<evidence type="ECO:0000256" key="2">
    <source>
        <dbReference type="ARBA" id="ARBA00023015"/>
    </source>
</evidence>
<dbReference type="Gene3D" id="1.10.260.40">
    <property type="entry name" value="lambda repressor-like DNA-binding domains"/>
    <property type="match status" value="1"/>
</dbReference>
<comment type="caution">
    <text evidence="6">The sequence shown here is derived from an EMBL/GenBank/DDBJ whole genome shotgun (WGS) entry which is preliminary data.</text>
</comment>
<dbReference type="PIRSF" id="PIRSF019251">
    <property type="entry name" value="Rv0465c"/>
    <property type="match status" value="1"/>
</dbReference>
<dbReference type="PANTHER" id="PTHR46797:SF23">
    <property type="entry name" value="HTH-TYPE TRANSCRIPTIONAL REGULATOR SUTR"/>
    <property type="match status" value="1"/>
</dbReference>
<evidence type="ECO:0000256" key="1">
    <source>
        <dbReference type="ARBA" id="ARBA00007227"/>
    </source>
</evidence>
<evidence type="ECO:0000313" key="6">
    <source>
        <dbReference type="EMBL" id="REF99460.1"/>
    </source>
</evidence>
<evidence type="ECO:0000259" key="5">
    <source>
        <dbReference type="PROSITE" id="PS50943"/>
    </source>
</evidence>
<dbReference type="EMBL" id="QUMQ01000001">
    <property type="protein sequence ID" value="REF99460.1"/>
    <property type="molecule type" value="Genomic_DNA"/>
</dbReference>
<dbReference type="GO" id="GO:0003677">
    <property type="term" value="F:DNA binding"/>
    <property type="evidence" value="ECO:0007669"/>
    <property type="project" value="UniProtKB-KW"/>
</dbReference>
<name>A0A3E0A004_9ACTN</name>
<dbReference type="RefSeq" id="WP_239097274.1">
    <property type="nucleotide sequence ID" value="NZ_BONB01000023.1"/>
</dbReference>
<dbReference type="InterPro" id="IPR018653">
    <property type="entry name" value="ScfR_C"/>
</dbReference>
<dbReference type="InterPro" id="IPR026281">
    <property type="entry name" value="HTH_RamB"/>
</dbReference>
<dbReference type="SUPFAM" id="SSF47413">
    <property type="entry name" value="lambda repressor-like DNA-binding domains"/>
    <property type="match status" value="1"/>
</dbReference>
<comment type="similarity">
    <text evidence="1">Belongs to the short-chain fatty acyl-CoA assimilation regulator (ScfR) family.</text>
</comment>
<proteinExistence type="inferred from homology"/>
<dbReference type="SMART" id="SM00530">
    <property type="entry name" value="HTH_XRE"/>
    <property type="match status" value="1"/>
</dbReference>
<feature type="domain" description="HTH cro/C1-type" evidence="5">
    <location>
        <begin position="9"/>
        <end position="63"/>
    </location>
</feature>
<accession>A0A3E0A004</accession>
<keyword evidence="4" id="KW-0804">Transcription</keyword>